<feature type="domain" description="Glycosyl transferase CAP10" evidence="3">
    <location>
        <begin position="54"/>
        <end position="337"/>
    </location>
</feature>
<dbReference type="EMBL" id="JAEHOC010000021">
    <property type="protein sequence ID" value="KAG2432507.1"/>
    <property type="molecule type" value="Genomic_DNA"/>
</dbReference>
<dbReference type="InterPro" id="IPR006598">
    <property type="entry name" value="CAP10"/>
</dbReference>
<reference evidence="4" key="1">
    <citation type="journal article" date="2020" name="bioRxiv">
        <title>Comparative genomics of Chlamydomonas.</title>
        <authorList>
            <person name="Craig R.J."/>
            <person name="Hasan A.R."/>
            <person name="Ness R.W."/>
            <person name="Keightley P.D."/>
        </authorList>
    </citation>
    <scope>NUCLEOTIDE SEQUENCE</scope>
    <source>
        <strain evidence="4">SAG 7.73</strain>
    </source>
</reference>
<keyword evidence="5" id="KW-1185">Reference proteome</keyword>
<organism evidence="4 5">
    <name type="scientific">Chlamydomonas incerta</name>
    <dbReference type="NCBI Taxonomy" id="51695"/>
    <lineage>
        <taxon>Eukaryota</taxon>
        <taxon>Viridiplantae</taxon>
        <taxon>Chlorophyta</taxon>
        <taxon>core chlorophytes</taxon>
        <taxon>Chlorophyceae</taxon>
        <taxon>CS clade</taxon>
        <taxon>Chlamydomonadales</taxon>
        <taxon>Chlamydomonadaceae</taxon>
        <taxon>Chlamydomonas</taxon>
    </lineage>
</organism>
<comment type="caution">
    <text evidence="4">The sequence shown here is derived from an EMBL/GenBank/DDBJ whole genome shotgun (WGS) entry which is preliminary data.</text>
</comment>
<dbReference type="Proteomes" id="UP000650467">
    <property type="component" value="Unassembled WGS sequence"/>
</dbReference>
<name>A0A835VX26_CHLIN</name>
<dbReference type="PANTHER" id="PTHR12203:SF35">
    <property type="entry name" value="PROTEIN O-GLUCOSYLTRANSFERASE 1"/>
    <property type="match status" value="1"/>
</dbReference>
<protein>
    <recommendedName>
        <fullName evidence="3">Glycosyl transferase CAP10 domain-containing protein</fullName>
    </recommendedName>
</protein>
<dbReference type="PANTHER" id="PTHR12203">
    <property type="entry name" value="KDEL LYS-ASP-GLU-LEU CONTAINING - RELATED"/>
    <property type="match status" value="1"/>
</dbReference>
<dbReference type="Pfam" id="PF05686">
    <property type="entry name" value="Glyco_transf_90"/>
    <property type="match status" value="1"/>
</dbReference>
<evidence type="ECO:0000256" key="1">
    <source>
        <dbReference type="ARBA" id="ARBA00010118"/>
    </source>
</evidence>
<evidence type="ECO:0000313" key="4">
    <source>
        <dbReference type="EMBL" id="KAG2432507.1"/>
    </source>
</evidence>
<keyword evidence="2" id="KW-0808">Transferase</keyword>
<evidence type="ECO:0000259" key="3">
    <source>
        <dbReference type="SMART" id="SM00672"/>
    </source>
</evidence>
<gene>
    <name evidence="4" type="ORF">HXX76_008852</name>
</gene>
<dbReference type="OrthoDB" id="202415at2759"/>
<dbReference type="AlphaFoldDB" id="A0A835VX26"/>
<dbReference type="SMART" id="SM00672">
    <property type="entry name" value="CAP10"/>
    <property type="match status" value="1"/>
</dbReference>
<sequence length="374" mass="42354">MKWLHPRNGMPIGFFGGRAYLLMKPDWKSLSHHAKLHVAYLRMMAHLEVSFGAAIPDVVLVVSSSDTPRYVSPRLVNVSSPQPQLPPARDGGAVSKAMAGFVPGPYPVAGICKSDFWPDLLLIPNFHFHMKLYDSTALAAIPEFRQKHPWATRKPVMFGRFSHYHLIREPADESTYKQGLQGEDICMNENATCTGREHFITRVAKQDRTRLDVKFAGMQPMAAHARFKYLINLNGQSISSRLEQLLPLGSAVFTEASGYYAYYYRTLLRHRVNVLEFWRRSPEEVFEELDWAQAHDEEAAAIAAEGVRTAAAYLTGNGRTCYWFRLMHGLSRTLRFRPRLDKWPGARLVQQVLESDLRLAAGGQQGLIDAQWAP</sequence>
<dbReference type="InterPro" id="IPR051091">
    <property type="entry name" value="O-Glucosyltr/Glycosyltrsf_90"/>
</dbReference>
<dbReference type="GO" id="GO:0016740">
    <property type="term" value="F:transferase activity"/>
    <property type="evidence" value="ECO:0007669"/>
    <property type="project" value="UniProtKB-KW"/>
</dbReference>
<evidence type="ECO:0000313" key="5">
    <source>
        <dbReference type="Proteomes" id="UP000650467"/>
    </source>
</evidence>
<accession>A0A835VX26</accession>
<proteinExistence type="inferred from homology"/>
<evidence type="ECO:0000256" key="2">
    <source>
        <dbReference type="ARBA" id="ARBA00022679"/>
    </source>
</evidence>
<comment type="similarity">
    <text evidence="1">Belongs to the glycosyltransferase 90 family.</text>
</comment>